<dbReference type="GeneID" id="78448590"/>
<name>Q5JDQ0_THEKO</name>
<dbReference type="EnsemblBacteria" id="BAD86244">
    <property type="protein sequence ID" value="BAD86244"/>
    <property type="gene ID" value="TK2055"/>
</dbReference>
<feature type="transmembrane region" description="Helical" evidence="1">
    <location>
        <begin position="303"/>
        <end position="329"/>
    </location>
</feature>
<feature type="transmembrane region" description="Helical" evidence="1">
    <location>
        <begin position="273"/>
        <end position="291"/>
    </location>
</feature>
<feature type="transmembrane region" description="Helical" evidence="1">
    <location>
        <begin position="64"/>
        <end position="82"/>
    </location>
</feature>
<dbReference type="RefSeq" id="WP_011251005.1">
    <property type="nucleotide sequence ID" value="NC_006624.1"/>
</dbReference>
<feature type="transmembrane region" description="Helical" evidence="1">
    <location>
        <begin position="350"/>
        <end position="377"/>
    </location>
</feature>
<dbReference type="Pfam" id="PF12679">
    <property type="entry name" value="ABC2_membrane_2"/>
    <property type="match status" value="1"/>
</dbReference>
<dbReference type="HOGENOM" id="CLU_537075_0_0_2"/>
<dbReference type="OrthoDB" id="102209at2157"/>
<feature type="transmembrane region" description="Helical" evidence="1">
    <location>
        <begin position="420"/>
        <end position="443"/>
    </location>
</feature>
<protein>
    <submittedName>
        <fullName evidence="2">ABC-type transport system, probable permease component</fullName>
    </submittedName>
</protein>
<dbReference type="eggNOG" id="arCOG02436">
    <property type="taxonomic scope" value="Archaea"/>
</dbReference>
<reference evidence="2 3" key="1">
    <citation type="journal article" date="2005" name="Genome Res.">
        <title>Complete genome sequence of the hyperthermophilic archaeon Thermococcus kodakaraensis KOD1 and comparison with Pyrococcus genomes.</title>
        <authorList>
            <person name="Fukui T."/>
            <person name="Atomi H."/>
            <person name="Kanai T."/>
            <person name="Matsumi R."/>
            <person name="Fujiwara S."/>
            <person name="Imanaka T."/>
        </authorList>
    </citation>
    <scope>NUCLEOTIDE SEQUENCE [LARGE SCALE GENOMIC DNA]</scope>
    <source>
        <strain evidence="3">ATCC BAA-918 / JCM 12380 / KOD1</strain>
    </source>
</reference>
<accession>Q5JDQ0</accession>
<keyword evidence="1" id="KW-0472">Membrane</keyword>
<dbReference type="KEGG" id="tko:TK2055"/>
<evidence type="ECO:0000256" key="1">
    <source>
        <dbReference type="SAM" id="Phobius"/>
    </source>
</evidence>
<dbReference type="PATRIC" id="fig|69014.16.peg.2009"/>
<evidence type="ECO:0000313" key="3">
    <source>
        <dbReference type="Proteomes" id="UP000000536"/>
    </source>
</evidence>
<dbReference type="GO" id="GO:0140359">
    <property type="term" value="F:ABC-type transporter activity"/>
    <property type="evidence" value="ECO:0007669"/>
    <property type="project" value="InterPro"/>
</dbReference>
<feature type="transmembrane region" description="Helical" evidence="1">
    <location>
        <begin position="172"/>
        <end position="193"/>
    </location>
</feature>
<gene>
    <name evidence="2" type="ordered locus">TK2055</name>
</gene>
<dbReference type="PANTHER" id="PTHR43471">
    <property type="entry name" value="ABC TRANSPORTER PERMEASE"/>
    <property type="match status" value="1"/>
</dbReference>
<proteinExistence type="predicted"/>
<dbReference type="GO" id="GO:0005886">
    <property type="term" value="C:plasma membrane"/>
    <property type="evidence" value="ECO:0007669"/>
    <property type="project" value="UniProtKB-SubCell"/>
</dbReference>
<keyword evidence="1" id="KW-0812">Transmembrane</keyword>
<keyword evidence="1" id="KW-1133">Transmembrane helix</keyword>
<dbReference type="PANTHER" id="PTHR43471:SF12">
    <property type="entry name" value="HYPOTHETICAL MEMBRANE PROTEIN, CONSERVED"/>
    <property type="match status" value="1"/>
</dbReference>
<dbReference type="AlphaFoldDB" id="Q5JDQ0"/>
<feature type="transmembrane region" description="Helical" evidence="1">
    <location>
        <begin position="389"/>
        <end position="411"/>
    </location>
</feature>
<feature type="transmembrane region" description="Helical" evidence="1">
    <location>
        <begin position="103"/>
        <end position="128"/>
    </location>
</feature>
<sequence length="515" mass="55826">MKGAKLMERIGTNHPVIVFLLSLFPAIGVELELYYFSVHNITLPPEKLGYLVTLRLLTEWLPVFLKYLIFPVILILLLSRFGSDFERGNLVLMLSKPLTRRRYFLNWVIEGLKLALASTIGIVLSGALAMFLHDFEVRDYVLGSLALSLSLIGVIGIALLLLPLATSRDFGVVLGLGAFVILALAGGLDYSFIPTVYLGKVLSLESEISISHRSVGELLALSLALSIAGMEIFRLTELRGSRSLPAEVPVGVSSPLRGLYGVFLGLSLQSKRFIAFAVFSGLMALMKLPSLSKGYTHYGPAGLLNSLIFNLSGVPLPLVVLPLGALSISSTVENGTARVLLSKPLRRKDFFLGTLLSDVVAVFLGTALYAGVLIAYAVHLGGGRRAVEIGLVFGVLLFLSLLYYLALGYLLSTLTGGRKALLTSILLAFLLDFAVPIAFMAVFGRSEEFARKALYFPVPEVQHSVLASAVSPKKALPPGPLDSILDYEANLLMLIVPTVLYLVASWLKFKKADLR</sequence>
<feature type="transmembrane region" description="Helical" evidence="1">
    <location>
        <begin position="140"/>
        <end position="165"/>
    </location>
</feature>
<organism evidence="2 3">
    <name type="scientific">Thermococcus kodakarensis (strain ATCC BAA-918 / JCM 12380 / KOD1)</name>
    <name type="common">Pyrococcus kodakaraensis (strain KOD1)</name>
    <dbReference type="NCBI Taxonomy" id="69014"/>
    <lineage>
        <taxon>Archaea</taxon>
        <taxon>Methanobacteriati</taxon>
        <taxon>Methanobacteriota</taxon>
        <taxon>Thermococci</taxon>
        <taxon>Thermococcales</taxon>
        <taxon>Thermococcaceae</taxon>
        <taxon>Thermococcus</taxon>
    </lineage>
</organism>
<dbReference type="InParanoid" id="Q5JDQ0"/>
<evidence type="ECO:0000313" key="2">
    <source>
        <dbReference type="EMBL" id="BAD86244.1"/>
    </source>
</evidence>
<dbReference type="EMBL" id="AP006878">
    <property type="protein sequence ID" value="BAD86244.1"/>
    <property type="molecule type" value="Genomic_DNA"/>
</dbReference>
<keyword evidence="3" id="KW-1185">Reference proteome</keyword>
<dbReference type="Proteomes" id="UP000000536">
    <property type="component" value="Chromosome"/>
</dbReference>
<dbReference type="STRING" id="69014.TK2055"/>